<dbReference type="Proteomes" id="UP001595923">
    <property type="component" value="Unassembled WGS sequence"/>
</dbReference>
<sequence>MEERRAPQFAPVDLDLVPEVDALLTRLGMGPFRRTEVTAPPGRNDIWIGPTESGRHAFVKRLVGSPGNVRERLDRLAAFERARPAISPLHLRVPELLALEEATALCAFAHVDDAVPGYRLAEEGRFGPALTGAAGRALGAVHASSAAELAVLDNSPPHMPDPRFLVGLPEGVYENLTMAELDSWRMLQQDREVCLAIDALCAAEGAAPKVPSHCDLRLDQFLVVGEKLYVTDWEEFRLADPARDIGNFVGQWLQQAMLDIVSGNGDSVFRGVDLTHEVIMERGAAALRRQRPLIERFWAAYRDQRGGADPGLAERATAFAGWHLLDRLLAAAGRSSRVAGIERAAAGVGRAALVRPERFAAALGLGEPS</sequence>
<dbReference type="Gene3D" id="3.90.1200.10">
    <property type="match status" value="1"/>
</dbReference>
<comment type="caution">
    <text evidence="1">The sequence shown here is derived from an EMBL/GenBank/DDBJ whole genome shotgun (WGS) entry which is preliminary data.</text>
</comment>
<organism evidence="1 2">
    <name type="scientific">Nocardiopsis mangrovi</name>
    <dbReference type="NCBI Taxonomy" id="1179818"/>
    <lineage>
        <taxon>Bacteria</taxon>
        <taxon>Bacillati</taxon>
        <taxon>Actinomycetota</taxon>
        <taxon>Actinomycetes</taxon>
        <taxon>Streptosporangiales</taxon>
        <taxon>Nocardiopsidaceae</taxon>
        <taxon>Nocardiopsis</taxon>
    </lineage>
</organism>
<accession>A0ABV9E309</accession>
<name>A0ABV9E309_9ACTN</name>
<keyword evidence="2" id="KW-1185">Reference proteome</keyword>
<dbReference type="SUPFAM" id="SSF56112">
    <property type="entry name" value="Protein kinase-like (PK-like)"/>
    <property type="match status" value="1"/>
</dbReference>
<dbReference type="EMBL" id="JBHSFQ010000039">
    <property type="protein sequence ID" value="MFC4565496.1"/>
    <property type="molecule type" value="Genomic_DNA"/>
</dbReference>
<reference evidence="2" key="1">
    <citation type="journal article" date="2019" name="Int. J. Syst. Evol. Microbiol.">
        <title>The Global Catalogue of Microorganisms (GCM) 10K type strain sequencing project: providing services to taxonomists for standard genome sequencing and annotation.</title>
        <authorList>
            <consortium name="The Broad Institute Genomics Platform"/>
            <consortium name="The Broad Institute Genome Sequencing Center for Infectious Disease"/>
            <person name="Wu L."/>
            <person name="Ma J."/>
        </authorList>
    </citation>
    <scope>NUCLEOTIDE SEQUENCE [LARGE SCALE GENOMIC DNA]</scope>
    <source>
        <strain evidence="2">XZYJ18</strain>
    </source>
</reference>
<proteinExistence type="predicted"/>
<dbReference type="InterPro" id="IPR011009">
    <property type="entry name" value="Kinase-like_dom_sf"/>
</dbReference>
<protein>
    <submittedName>
        <fullName evidence="1">Class V lanthionine synthetase subunit LxmK</fullName>
    </submittedName>
</protein>
<dbReference type="NCBIfam" id="NF038156">
    <property type="entry name" value="lant_syn_V_LxmK"/>
    <property type="match status" value="1"/>
</dbReference>
<evidence type="ECO:0000313" key="1">
    <source>
        <dbReference type="EMBL" id="MFC4565496.1"/>
    </source>
</evidence>
<evidence type="ECO:0000313" key="2">
    <source>
        <dbReference type="Proteomes" id="UP001595923"/>
    </source>
</evidence>
<gene>
    <name evidence="1" type="primary">lxmK</name>
    <name evidence="1" type="ORF">ACFO4E_26870</name>
</gene>
<dbReference type="RefSeq" id="WP_378579517.1">
    <property type="nucleotide sequence ID" value="NZ_JBHSFQ010000039.1"/>
</dbReference>